<organism evidence="2 3">
    <name type="scientific">Clohesyomyces aquaticus</name>
    <dbReference type="NCBI Taxonomy" id="1231657"/>
    <lineage>
        <taxon>Eukaryota</taxon>
        <taxon>Fungi</taxon>
        <taxon>Dikarya</taxon>
        <taxon>Ascomycota</taxon>
        <taxon>Pezizomycotina</taxon>
        <taxon>Dothideomycetes</taxon>
        <taxon>Pleosporomycetidae</taxon>
        <taxon>Pleosporales</taxon>
        <taxon>Lindgomycetaceae</taxon>
        <taxon>Clohesyomyces</taxon>
    </lineage>
</organism>
<evidence type="ECO:0000313" key="3">
    <source>
        <dbReference type="Proteomes" id="UP000193144"/>
    </source>
</evidence>
<dbReference type="AlphaFoldDB" id="A0A1Y1ZE90"/>
<protein>
    <submittedName>
        <fullName evidence="2">Uncharacterized protein</fullName>
    </submittedName>
</protein>
<comment type="caution">
    <text evidence="2">The sequence shown here is derived from an EMBL/GenBank/DDBJ whole genome shotgun (WGS) entry which is preliminary data.</text>
</comment>
<dbReference type="Proteomes" id="UP000193144">
    <property type="component" value="Unassembled WGS sequence"/>
</dbReference>
<feature type="region of interest" description="Disordered" evidence="1">
    <location>
        <begin position="105"/>
        <end position="178"/>
    </location>
</feature>
<dbReference type="EMBL" id="MCFA01000099">
    <property type="protein sequence ID" value="ORY08536.1"/>
    <property type="molecule type" value="Genomic_DNA"/>
</dbReference>
<feature type="compositionally biased region" description="Polar residues" evidence="1">
    <location>
        <begin position="119"/>
        <end position="162"/>
    </location>
</feature>
<sequence length="178" mass="19613">MLRDVQDGFHNLLEKRKIEGTKIEITCFYETLVLVRLLVVPKESAVISGELSYPLQANHVDMTKFSSRNALGYEDVIGEIQRLARNDSRAQATLLNLVTKADYQQPSTPSVRGKAPRNAVNNYGSGTLNANTDEGPQSNNTRSGQQYIGQTQYFGKAQNESSMDMPGDLEPAPCDDGT</sequence>
<gene>
    <name evidence="2" type="ORF">BCR34DRAFT_603505</name>
</gene>
<name>A0A1Y1ZE90_9PLEO</name>
<keyword evidence="3" id="KW-1185">Reference proteome</keyword>
<dbReference type="OrthoDB" id="427518at2759"/>
<reference evidence="2 3" key="1">
    <citation type="submission" date="2016-07" db="EMBL/GenBank/DDBJ databases">
        <title>Pervasive Adenine N6-methylation of Active Genes in Fungi.</title>
        <authorList>
            <consortium name="DOE Joint Genome Institute"/>
            <person name="Mondo S.J."/>
            <person name="Dannebaum R.O."/>
            <person name="Kuo R.C."/>
            <person name="Labutti K."/>
            <person name="Haridas S."/>
            <person name="Kuo A."/>
            <person name="Salamov A."/>
            <person name="Ahrendt S.R."/>
            <person name="Lipzen A."/>
            <person name="Sullivan W."/>
            <person name="Andreopoulos W.B."/>
            <person name="Clum A."/>
            <person name="Lindquist E."/>
            <person name="Daum C."/>
            <person name="Ramamoorthy G.K."/>
            <person name="Gryganskyi A."/>
            <person name="Culley D."/>
            <person name="Magnuson J.K."/>
            <person name="James T.Y."/>
            <person name="O'Malley M.A."/>
            <person name="Stajich J.E."/>
            <person name="Spatafora J.W."/>
            <person name="Visel A."/>
            <person name="Grigoriev I.V."/>
        </authorList>
    </citation>
    <scope>NUCLEOTIDE SEQUENCE [LARGE SCALE GENOMIC DNA]</scope>
    <source>
        <strain evidence="2 3">CBS 115471</strain>
    </source>
</reference>
<evidence type="ECO:0000256" key="1">
    <source>
        <dbReference type="SAM" id="MobiDB-lite"/>
    </source>
</evidence>
<accession>A0A1Y1ZE90</accession>
<evidence type="ECO:0000313" key="2">
    <source>
        <dbReference type="EMBL" id="ORY08536.1"/>
    </source>
</evidence>
<proteinExistence type="predicted"/>